<evidence type="ECO:0000313" key="11">
    <source>
        <dbReference type="Proteomes" id="UP000283644"/>
    </source>
</evidence>
<evidence type="ECO:0000256" key="3">
    <source>
        <dbReference type="ARBA" id="ARBA00022448"/>
    </source>
</evidence>
<keyword evidence="3" id="KW-0813">Transport</keyword>
<dbReference type="InterPro" id="IPR036259">
    <property type="entry name" value="MFS_trans_sf"/>
</dbReference>
<dbReference type="GO" id="GO:0042910">
    <property type="term" value="F:xenobiotic transmembrane transporter activity"/>
    <property type="evidence" value="ECO:0007669"/>
    <property type="project" value="InterPro"/>
</dbReference>
<feature type="transmembrane region" description="Helical" evidence="8">
    <location>
        <begin position="180"/>
        <end position="199"/>
    </location>
</feature>
<dbReference type="GO" id="GO:1990961">
    <property type="term" value="P:xenobiotic detoxification by transmembrane export across the plasma membrane"/>
    <property type="evidence" value="ECO:0007669"/>
    <property type="project" value="InterPro"/>
</dbReference>
<protein>
    <submittedName>
        <fullName evidence="10">Bcr/CflA family efflux MFS transporter</fullName>
    </submittedName>
</protein>
<evidence type="ECO:0000256" key="1">
    <source>
        <dbReference type="ARBA" id="ARBA00004651"/>
    </source>
</evidence>
<dbReference type="Pfam" id="PF07690">
    <property type="entry name" value="MFS_1"/>
    <property type="match status" value="1"/>
</dbReference>
<dbReference type="EMBL" id="QXGH01000040">
    <property type="protein sequence ID" value="RHW23759.1"/>
    <property type="molecule type" value="Genomic_DNA"/>
</dbReference>
<comment type="similarity">
    <text evidence="2">Belongs to the major facilitator superfamily. Bcr/CmlA family.</text>
</comment>
<evidence type="ECO:0000256" key="2">
    <source>
        <dbReference type="ARBA" id="ARBA00006236"/>
    </source>
</evidence>
<dbReference type="CDD" id="cd17320">
    <property type="entry name" value="MFS_MdfA_MDR_like"/>
    <property type="match status" value="1"/>
</dbReference>
<dbReference type="NCBIfam" id="TIGR00710">
    <property type="entry name" value="efflux_Bcr_CflA"/>
    <property type="match status" value="1"/>
</dbReference>
<feature type="domain" description="Major facilitator superfamily (MFS) profile" evidence="9">
    <location>
        <begin position="23"/>
        <end position="411"/>
    </location>
</feature>
<keyword evidence="6 8" id="KW-1133">Transmembrane helix</keyword>
<evidence type="ECO:0000256" key="4">
    <source>
        <dbReference type="ARBA" id="ARBA00022475"/>
    </source>
</evidence>
<reference evidence="10 11" key="1">
    <citation type="submission" date="2018-09" db="EMBL/GenBank/DDBJ databases">
        <title>Genome sequencing of Nocardioides immobilis CCTCC AB 2017083 for comparison to Nocardioides silvaticus.</title>
        <authorList>
            <person name="Li C."/>
            <person name="Wang G."/>
        </authorList>
    </citation>
    <scope>NUCLEOTIDE SEQUENCE [LARGE SCALE GENOMIC DNA]</scope>
    <source>
        <strain evidence="10 11">CCTCC AB 2017083</strain>
    </source>
</reference>
<accession>A0A417XTG7</accession>
<dbReference type="PANTHER" id="PTHR23502:SF132">
    <property type="entry name" value="POLYAMINE TRANSPORTER 2-RELATED"/>
    <property type="match status" value="1"/>
</dbReference>
<dbReference type="FunFam" id="1.20.1720.10:FF:000005">
    <property type="entry name" value="Bcr/CflA family efflux transporter"/>
    <property type="match status" value="1"/>
</dbReference>
<feature type="transmembrane region" description="Helical" evidence="8">
    <location>
        <begin position="385"/>
        <end position="406"/>
    </location>
</feature>
<keyword evidence="11" id="KW-1185">Reference proteome</keyword>
<feature type="transmembrane region" description="Helical" evidence="8">
    <location>
        <begin position="321"/>
        <end position="342"/>
    </location>
</feature>
<keyword evidence="4" id="KW-1003">Cell membrane</keyword>
<comment type="subcellular location">
    <subcellularLocation>
        <location evidence="1">Cell membrane</location>
        <topology evidence="1">Multi-pass membrane protein</topology>
    </subcellularLocation>
</comment>
<feature type="transmembrane region" description="Helical" evidence="8">
    <location>
        <begin position="264"/>
        <end position="283"/>
    </location>
</feature>
<keyword evidence="5 8" id="KW-0812">Transmembrane</keyword>
<gene>
    <name evidence="10" type="ORF">D0Z08_27845</name>
</gene>
<evidence type="ECO:0000256" key="5">
    <source>
        <dbReference type="ARBA" id="ARBA00022692"/>
    </source>
</evidence>
<dbReference type="InterPro" id="IPR005829">
    <property type="entry name" value="Sugar_transporter_CS"/>
</dbReference>
<dbReference type="PROSITE" id="PS00216">
    <property type="entry name" value="SUGAR_TRANSPORT_1"/>
    <property type="match status" value="1"/>
</dbReference>
<name>A0A417XTG7_9ACTN</name>
<feature type="transmembrane region" description="Helical" evidence="8">
    <location>
        <begin position="122"/>
        <end position="141"/>
    </location>
</feature>
<feature type="transmembrane region" description="Helical" evidence="8">
    <location>
        <begin position="295"/>
        <end position="315"/>
    </location>
</feature>
<proteinExistence type="inferred from homology"/>
<dbReference type="Proteomes" id="UP000283644">
    <property type="component" value="Unassembled WGS sequence"/>
</dbReference>
<dbReference type="InterPro" id="IPR011701">
    <property type="entry name" value="MFS"/>
</dbReference>
<organism evidence="10 11">
    <name type="scientific">Nocardioides immobilis</name>
    <dbReference type="NCBI Taxonomy" id="2049295"/>
    <lineage>
        <taxon>Bacteria</taxon>
        <taxon>Bacillati</taxon>
        <taxon>Actinomycetota</taxon>
        <taxon>Actinomycetes</taxon>
        <taxon>Propionibacteriales</taxon>
        <taxon>Nocardioidaceae</taxon>
        <taxon>Nocardioides</taxon>
    </lineage>
</organism>
<dbReference type="SUPFAM" id="SSF103473">
    <property type="entry name" value="MFS general substrate transporter"/>
    <property type="match status" value="1"/>
</dbReference>
<dbReference type="InterPro" id="IPR004812">
    <property type="entry name" value="Efflux_drug-R_Bcr/CmlA"/>
</dbReference>
<dbReference type="AlphaFoldDB" id="A0A417XTG7"/>
<feature type="transmembrane region" description="Helical" evidence="8">
    <location>
        <begin position="23"/>
        <end position="40"/>
    </location>
</feature>
<sequence>MSSARCSSDATSTPTTQGSTRQVQLVLLLGSMIAIGPLTVDTYLPALPQIGDDLAASDSAVQLTLTGMLLGLGIGQLVVGPLSDSFGRRRPLIAGLCAHAGASILCALAPTIAVLAVVRVMQGLSCAAVAVVAVAIVRDLLEGVAVARMMSRLMLVMGLAPILAPSLGSLVLTFTSWRGIFIVLAGIGVLLIALATVGIRETLPVERRQPATISSTLSTYRTLANDRMFVALTLIGGLMMAGMFAYVAGASFVLQEGYGLDSTMFGLVFGMNAVVLVLTCQLNPLMLRVFSVRQVLSGALVAEMAAAGALLVAALTGWGGLAAVIICMALVVSTAALAFPNTPALALSDHGDTAGTAAAVLGCVQYGLGGLVAPLVGAFGSATAAPMAAVMLCATGLAVILMFGVVHREARPAQTVSHLPL</sequence>
<evidence type="ECO:0000256" key="8">
    <source>
        <dbReference type="SAM" id="Phobius"/>
    </source>
</evidence>
<dbReference type="OrthoDB" id="9814303at2"/>
<feature type="transmembrane region" description="Helical" evidence="8">
    <location>
        <begin position="229"/>
        <end position="252"/>
    </location>
</feature>
<keyword evidence="7 8" id="KW-0472">Membrane</keyword>
<evidence type="ECO:0000256" key="7">
    <source>
        <dbReference type="ARBA" id="ARBA00023136"/>
    </source>
</evidence>
<evidence type="ECO:0000259" key="9">
    <source>
        <dbReference type="PROSITE" id="PS50850"/>
    </source>
</evidence>
<evidence type="ECO:0000313" key="10">
    <source>
        <dbReference type="EMBL" id="RHW23759.1"/>
    </source>
</evidence>
<dbReference type="Gene3D" id="1.20.1720.10">
    <property type="entry name" value="Multidrug resistance protein D"/>
    <property type="match status" value="1"/>
</dbReference>
<evidence type="ECO:0000256" key="6">
    <source>
        <dbReference type="ARBA" id="ARBA00022989"/>
    </source>
</evidence>
<comment type="caution">
    <text evidence="10">The sequence shown here is derived from an EMBL/GenBank/DDBJ whole genome shotgun (WGS) entry which is preliminary data.</text>
</comment>
<feature type="transmembrane region" description="Helical" evidence="8">
    <location>
        <begin position="354"/>
        <end position="379"/>
    </location>
</feature>
<feature type="transmembrane region" description="Helical" evidence="8">
    <location>
        <begin position="92"/>
        <end position="116"/>
    </location>
</feature>
<dbReference type="GO" id="GO:0005886">
    <property type="term" value="C:plasma membrane"/>
    <property type="evidence" value="ECO:0007669"/>
    <property type="project" value="UniProtKB-SubCell"/>
</dbReference>
<dbReference type="InterPro" id="IPR020846">
    <property type="entry name" value="MFS_dom"/>
</dbReference>
<feature type="transmembrane region" description="Helical" evidence="8">
    <location>
        <begin position="60"/>
        <end position="80"/>
    </location>
</feature>
<feature type="transmembrane region" description="Helical" evidence="8">
    <location>
        <begin position="153"/>
        <end position="174"/>
    </location>
</feature>
<dbReference type="PROSITE" id="PS50850">
    <property type="entry name" value="MFS"/>
    <property type="match status" value="1"/>
</dbReference>
<dbReference type="PANTHER" id="PTHR23502">
    <property type="entry name" value="MAJOR FACILITATOR SUPERFAMILY"/>
    <property type="match status" value="1"/>
</dbReference>